<reference evidence="2" key="1">
    <citation type="submission" date="2020-10" db="EMBL/GenBank/DDBJ databases">
        <authorList>
            <person name="Gilroy R."/>
        </authorList>
    </citation>
    <scope>NUCLEOTIDE SEQUENCE</scope>
    <source>
        <strain evidence="2">11159</strain>
    </source>
</reference>
<evidence type="ECO:0000313" key="3">
    <source>
        <dbReference type="Proteomes" id="UP000823613"/>
    </source>
</evidence>
<reference evidence="2" key="2">
    <citation type="journal article" date="2021" name="PeerJ">
        <title>Extensive microbial diversity within the chicken gut microbiome revealed by metagenomics and culture.</title>
        <authorList>
            <person name="Gilroy R."/>
            <person name="Ravi A."/>
            <person name="Getino M."/>
            <person name="Pursley I."/>
            <person name="Horton D.L."/>
            <person name="Alikhan N.F."/>
            <person name="Baker D."/>
            <person name="Gharbi K."/>
            <person name="Hall N."/>
            <person name="Watson M."/>
            <person name="Adriaenssens E.M."/>
            <person name="Foster-Nyarko E."/>
            <person name="Jarju S."/>
            <person name="Secka A."/>
            <person name="Antonio M."/>
            <person name="Oren A."/>
            <person name="Chaudhuri R.R."/>
            <person name="La Ragione R."/>
            <person name="Hildebrand F."/>
            <person name="Pallen M.J."/>
        </authorList>
    </citation>
    <scope>NUCLEOTIDE SEQUENCE</scope>
    <source>
        <strain evidence="2">11159</strain>
    </source>
</reference>
<evidence type="ECO:0000313" key="2">
    <source>
        <dbReference type="EMBL" id="MBO8427628.1"/>
    </source>
</evidence>
<comment type="caution">
    <text evidence="2">The sequence shown here is derived from an EMBL/GenBank/DDBJ whole genome shotgun (WGS) entry which is preliminary data.</text>
</comment>
<feature type="transmembrane region" description="Helical" evidence="1">
    <location>
        <begin position="100"/>
        <end position="124"/>
    </location>
</feature>
<evidence type="ECO:0000256" key="1">
    <source>
        <dbReference type="SAM" id="Phobius"/>
    </source>
</evidence>
<sequence>MKNSGLEFDPIDYYQKILKDEVNVNATKQIEELTKVSNIDTSENKILAKKVYQAKKKFDEQSKILSRYKILRGFLIFLCVVCFIFGIVGIVLLVNDNSSLFPILATTIGFSVGLILLLIILLVLNKKIKHINDTVLSYQKEYNKQLALALNNLEGLKNLFNYRQFVNLVNNSNTVISLDYEVSQKKLLMLENIYNLNLSFDINESILDVYSGNIEKNPFLRVLLNTQKMKDVTYTGTRVVSWTETYRDSEGHTHTRVESETLVAHYSAPAPFYSDNSIIIYGNEAAPNLSFSRFPSGISKEDDEKDIEKFIKKKTKKIEKKADKAIKKGKNFVNLANTDFESLFGALNRDNETEYRLLFTPLAQQNMTEIITSKEPYGDDFAFIKRKKINFIYSRHSSNNIRFNYYYFSNYFDYEKLKTDYVTMMNKEFASLYFDVAPILAIPLYQMHEAGIYDPALENEQITLFEAEAFVNHMGENLFAHSESTTRQVLKISRLHNNKESDVFKVSAHSFKAVSQVEVVPVMCRNGRIYDVPVTRYRYDPLVKESNVAITKIKENKNYLASNNNDSTIYRYHDFASCMLGDNDLNEGEDTSFVNSVRNKYNLFK</sequence>
<gene>
    <name evidence="2" type="ORF">IAC58_03650</name>
</gene>
<proteinExistence type="predicted"/>
<keyword evidence="1" id="KW-1133">Transmembrane helix</keyword>
<keyword evidence="1" id="KW-0472">Membrane</keyword>
<protein>
    <submittedName>
        <fullName evidence="2">Uncharacterized protein</fullName>
    </submittedName>
</protein>
<dbReference type="EMBL" id="JADIMY010000077">
    <property type="protein sequence ID" value="MBO8427628.1"/>
    <property type="molecule type" value="Genomic_DNA"/>
</dbReference>
<dbReference type="NCBIfam" id="NF046000">
    <property type="entry name" value="MAG1210_fam"/>
    <property type="match status" value="1"/>
</dbReference>
<accession>A0A9D9GXK3</accession>
<dbReference type="Proteomes" id="UP000823613">
    <property type="component" value="Unassembled WGS sequence"/>
</dbReference>
<organism evidence="2 3">
    <name type="scientific">Candidatus Onthovivens merdipullorum</name>
    <dbReference type="NCBI Taxonomy" id="2840889"/>
    <lineage>
        <taxon>Bacteria</taxon>
        <taxon>Bacillati</taxon>
        <taxon>Bacillota</taxon>
        <taxon>Bacilli</taxon>
        <taxon>Bacillales</taxon>
        <taxon>Candidatus Onthovivens</taxon>
    </lineage>
</organism>
<dbReference type="AlphaFoldDB" id="A0A9D9GXK3"/>
<keyword evidence="1" id="KW-0812">Transmembrane</keyword>
<feature type="transmembrane region" description="Helical" evidence="1">
    <location>
        <begin position="73"/>
        <end position="94"/>
    </location>
</feature>
<name>A0A9D9GXK3_9BACL</name>